<keyword evidence="2 3" id="KW-0732">Signal</keyword>
<dbReference type="Proteomes" id="UP000077266">
    <property type="component" value="Unassembled WGS sequence"/>
</dbReference>
<dbReference type="Pfam" id="PF04885">
    <property type="entry name" value="Stig1"/>
    <property type="match status" value="2"/>
</dbReference>
<dbReference type="EMBL" id="KV426118">
    <property type="protein sequence ID" value="KZV87683.1"/>
    <property type="molecule type" value="Genomic_DNA"/>
</dbReference>
<dbReference type="AlphaFoldDB" id="A0A165EU20"/>
<reference evidence="4 5" key="1">
    <citation type="journal article" date="2016" name="Mol. Biol. Evol.">
        <title>Comparative Genomics of Early-Diverging Mushroom-Forming Fungi Provides Insights into the Origins of Lignocellulose Decay Capabilities.</title>
        <authorList>
            <person name="Nagy L.G."/>
            <person name="Riley R."/>
            <person name="Tritt A."/>
            <person name="Adam C."/>
            <person name="Daum C."/>
            <person name="Floudas D."/>
            <person name="Sun H."/>
            <person name="Yadav J.S."/>
            <person name="Pangilinan J."/>
            <person name="Larsson K.H."/>
            <person name="Matsuura K."/>
            <person name="Barry K."/>
            <person name="Labutti K."/>
            <person name="Kuo R."/>
            <person name="Ohm R.A."/>
            <person name="Bhattacharya S.S."/>
            <person name="Shirouzu T."/>
            <person name="Yoshinaga Y."/>
            <person name="Martin F.M."/>
            <person name="Grigoriev I.V."/>
            <person name="Hibbett D.S."/>
        </authorList>
    </citation>
    <scope>NUCLEOTIDE SEQUENCE [LARGE SCALE GENOMIC DNA]</scope>
    <source>
        <strain evidence="4 5">HHB12029</strain>
    </source>
</reference>
<comment type="similarity">
    <text evidence="1">Belongs to the STIG1 family.</text>
</comment>
<gene>
    <name evidence="4" type="ORF">EXIGLDRAFT_723440</name>
</gene>
<dbReference type="PANTHER" id="PTHR33227">
    <property type="entry name" value="STIGMA-SPECIFIC STIG1-LIKE PROTEIN 3"/>
    <property type="match status" value="1"/>
</dbReference>
<name>A0A165EU20_EXIGL</name>
<proteinExistence type="inferred from homology"/>
<dbReference type="PANTHER" id="PTHR33227:SF48">
    <property type="entry name" value="STIGMA-SPECIFIC STIG1-LIKE PROTEIN 4"/>
    <property type="match status" value="1"/>
</dbReference>
<protein>
    <recommendedName>
        <fullName evidence="6">Stig1-domain-containing protein</fullName>
    </recommendedName>
</protein>
<evidence type="ECO:0008006" key="6">
    <source>
        <dbReference type="Google" id="ProtNLM"/>
    </source>
</evidence>
<accession>A0A165EU20</accession>
<evidence type="ECO:0000256" key="2">
    <source>
        <dbReference type="ARBA" id="ARBA00022729"/>
    </source>
</evidence>
<feature type="signal peptide" evidence="3">
    <location>
        <begin position="1"/>
        <end position="23"/>
    </location>
</feature>
<dbReference type="InParanoid" id="A0A165EU20"/>
<keyword evidence="5" id="KW-1185">Reference proteome</keyword>
<organism evidence="4 5">
    <name type="scientific">Exidia glandulosa HHB12029</name>
    <dbReference type="NCBI Taxonomy" id="1314781"/>
    <lineage>
        <taxon>Eukaryota</taxon>
        <taxon>Fungi</taxon>
        <taxon>Dikarya</taxon>
        <taxon>Basidiomycota</taxon>
        <taxon>Agaricomycotina</taxon>
        <taxon>Agaricomycetes</taxon>
        <taxon>Auriculariales</taxon>
        <taxon>Exidiaceae</taxon>
        <taxon>Exidia</taxon>
    </lineage>
</organism>
<evidence type="ECO:0000256" key="3">
    <source>
        <dbReference type="SAM" id="SignalP"/>
    </source>
</evidence>
<feature type="chain" id="PRO_5007857377" description="Stig1-domain-containing protein" evidence="3">
    <location>
        <begin position="24"/>
        <end position="232"/>
    </location>
</feature>
<evidence type="ECO:0000313" key="5">
    <source>
        <dbReference type="Proteomes" id="UP000077266"/>
    </source>
</evidence>
<dbReference type="OrthoDB" id="439917at2759"/>
<evidence type="ECO:0000256" key="1">
    <source>
        <dbReference type="ARBA" id="ARBA00006010"/>
    </source>
</evidence>
<dbReference type="InterPro" id="IPR006969">
    <property type="entry name" value="Stig-like"/>
</dbReference>
<sequence>MARSLHLSFLILLVLLGALSVSAKPRIKRYGNGTTTSTAVKARQLTRAHVLERADKLVMANLFGREDCSIPQPSTGVCTCGLPYKHCGPQCVNTDTNIDNCGTCDDPCEGSHPGCCGGVCSDFDSTLTCGGCNNPCESGESCCDGSCAILSGNHDNCGACGNQCDEEELCCNSQCITPDSSNCGVCGAACESGETCCDGQCIDTDSDRDHCGSCTVRCQSYETCDDGGCYYA</sequence>
<evidence type="ECO:0000313" key="4">
    <source>
        <dbReference type="EMBL" id="KZV87683.1"/>
    </source>
</evidence>